<dbReference type="EMBL" id="JAVRBK010000002">
    <property type="protein sequence ID" value="KAK5647504.1"/>
    <property type="molecule type" value="Genomic_DNA"/>
</dbReference>
<protein>
    <submittedName>
        <fullName evidence="1">Uncharacterized protein</fullName>
    </submittedName>
</protein>
<dbReference type="AlphaFoldDB" id="A0AAN7VNR5"/>
<accession>A0AAN7VNR5</accession>
<gene>
    <name evidence="1" type="ORF">RI129_002396</name>
</gene>
<evidence type="ECO:0000313" key="2">
    <source>
        <dbReference type="Proteomes" id="UP001329430"/>
    </source>
</evidence>
<proteinExistence type="predicted"/>
<reference evidence="1 2" key="1">
    <citation type="journal article" date="2024" name="Insects">
        <title>An Improved Chromosome-Level Genome Assembly of the Firefly Pyrocoelia pectoralis.</title>
        <authorList>
            <person name="Fu X."/>
            <person name="Meyer-Rochow V.B."/>
            <person name="Ballantyne L."/>
            <person name="Zhu X."/>
        </authorList>
    </citation>
    <scope>NUCLEOTIDE SEQUENCE [LARGE SCALE GENOMIC DNA]</scope>
    <source>
        <strain evidence="1">XCY_ONT2</strain>
    </source>
</reference>
<organism evidence="1 2">
    <name type="scientific">Pyrocoelia pectoralis</name>
    <dbReference type="NCBI Taxonomy" id="417401"/>
    <lineage>
        <taxon>Eukaryota</taxon>
        <taxon>Metazoa</taxon>
        <taxon>Ecdysozoa</taxon>
        <taxon>Arthropoda</taxon>
        <taxon>Hexapoda</taxon>
        <taxon>Insecta</taxon>
        <taxon>Pterygota</taxon>
        <taxon>Neoptera</taxon>
        <taxon>Endopterygota</taxon>
        <taxon>Coleoptera</taxon>
        <taxon>Polyphaga</taxon>
        <taxon>Elateriformia</taxon>
        <taxon>Elateroidea</taxon>
        <taxon>Lampyridae</taxon>
        <taxon>Lampyrinae</taxon>
        <taxon>Pyrocoelia</taxon>
    </lineage>
</organism>
<dbReference type="Proteomes" id="UP001329430">
    <property type="component" value="Chromosome 2"/>
</dbReference>
<keyword evidence="2" id="KW-1185">Reference proteome</keyword>
<comment type="caution">
    <text evidence="1">The sequence shown here is derived from an EMBL/GenBank/DDBJ whole genome shotgun (WGS) entry which is preliminary data.</text>
</comment>
<sequence>MDEIERLLKTVFDIHYYNRPYVVPKALEIIEEYSNAEQNYNKYSEVLQKLRDLMDDLPQTILSYFLTTVPDPKLDVCTTPPPLIDLMKQMRLRQKESIKCELNDYISKAVPPLITIKQDDSKSTLGDQDHIAKVHCSPFRKGLNLDLERATLKIDDNACEKSCKRLLDICAEYIMSNIDSLTQFYETKNDIAWSKLNGNCYNFEDQKMCYSTIKDINKKRNWLRLIDLGYISGEELMDHYGKSEILLQGRCCMVNQINAQDKKQLMDTIHTFVTNPIKNK</sequence>
<evidence type="ECO:0000313" key="1">
    <source>
        <dbReference type="EMBL" id="KAK5647504.1"/>
    </source>
</evidence>
<name>A0AAN7VNR5_9COLE</name>